<dbReference type="GO" id="GO:0006633">
    <property type="term" value="P:fatty acid biosynthetic process"/>
    <property type="evidence" value="ECO:0007669"/>
    <property type="project" value="TreeGrafter"/>
</dbReference>
<dbReference type="PROSITE" id="PS52004">
    <property type="entry name" value="KS3_2"/>
    <property type="match status" value="1"/>
</dbReference>
<dbReference type="InterPro" id="IPR014043">
    <property type="entry name" value="Acyl_transferase_dom"/>
</dbReference>
<dbReference type="SMART" id="SM00823">
    <property type="entry name" value="PKS_PP"/>
    <property type="match status" value="1"/>
</dbReference>
<dbReference type="InterPro" id="IPR016036">
    <property type="entry name" value="Malonyl_transacylase_ACP-bd"/>
</dbReference>
<dbReference type="InterPro" id="IPR036291">
    <property type="entry name" value="NAD(P)-bd_dom_sf"/>
</dbReference>
<evidence type="ECO:0000259" key="9">
    <source>
        <dbReference type="PROSITE" id="PS50075"/>
    </source>
</evidence>
<dbReference type="SUPFAM" id="SSF52151">
    <property type="entry name" value="FabD/lysophospholipase-like"/>
    <property type="match status" value="1"/>
</dbReference>
<feature type="active site" description="Proton donor; for dehydratase activity" evidence="8">
    <location>
        <position position="1083"/>
    </location>
</feature>
<evidence type="ECO:0000256" key="5">
    <source>
        <dbReference type="ARBA" id="ARBA00023002"/>
    </source>
</evidence>
<dbReference type="InterPro" id="IPR011032">
    <property type="entry name" value="GroES-like_sf"/>
</dbReference>
<organism evidence="12 13">
    <name type="scientific">Aspergillus steynii IBT 23096</name>
    <dbReference type="NCBI Taxonomy" id="1392250"/>
    <lineage>
        <taxon>Eukaryota</taxon>
        <taxon>Fungi</taxon>
        <taxon>Dikarya</taxon>
        <taxon>Ascomycota</taxon>
        <taxon>Pezizomycotina</taxon>
        <taxon>Eurotiomycetes</taxon>
        <taxon>Eurotiomycetidae</taxon>
        <taxon>Eurotiales</taxon>
        <taxon>Aspergillaceae</taxon>
        <taxon>Aspergillus</taxon>
        <taxon>Aspergillus subgen. Circumdati</taxon>
    </lineage>
</organism>
<dbReference type="SUPFAM" id="SSF51735">
    <property type="entry name" value="NAD(P)-binding Rossmann-fold domains"/>
    <property type="match status" value="2"/>
</dbReference>
<reference evidence="12 13" key="1">
    <citation type="submission" date="2016-12" db="EMBL/GenBank/DDBJ databases">
        <title>The genomes of Aspergillus section Nigri reveals drivers in fungal speciation.</title>
        <authorList>
            <consortium name="DOE Joint Genome Institute"/>
            <person name="Vesth T.C."/>
            <person name="Nybo J."/>
            <person name="Theobald S."/>
            <person name="Brandl J."/>
            <person name="Frisvad J.C."/>
            <person name="Nielsen K.F."/>
            <person name="Lyhne E.K."/>
            <person name="Kogle M.E."/>
            <person name="Kuo A."/>
            <person name="Riley R."/>
            <person name="Clum A."/>
            <person name="Nolan M."/>
            <person name="Lipzen A."/>
            <person name="Salamov A."/>
            <person name="Henrissat B."/>
            <person name="Wiebenga A."/>
            <person name="De Vries R.P."/>
            <person name="Grigoriev I.V."/>
            <person name="Mortensen U.H."/>
            <person name="Andersen M.R."/>
            <person name="Baker S.E."/>
        </authorList>
    </citation>
    <scope>NUCLEOTIDE SEQUENCE [LARGE SCALE GENOMIC DNA]</scope>
    <source>
        <strain evidence="12 13">IBT 23096</strain>
    </source>
</reference>
<evidence type="ECO:0000259" key="11">
    <source>
        <dbReference type="PROSITE" id="PS52019"/>
    </source>
</evidence>
<dbReference type="OrthoDB" id="329835at2759"/>
<dbReference type="Gene3D" id="3.40.47.10">
    <property type="match status" value="2"/>
</dbReference>
<name>A0A2I2G750_9EURO</name>
<accession>A0A2I2G750</accession>
<dbReference type="GO" id="GO:0044550">
    <property type="term" value="P:secondary metabolite biosynthetic process"/>
    <property type="evidence" value="ECO:0007669"/>
    <property type="project" value="UniProtKB-ARBA"/>
</dbReference>
<evidence type="ECO:0000259" key="10">
    <source>
        <dbReference type="PROSITE" id="PS52004"/>
    </source>
</evidence>
<evidence type="ECO:0000256" key="2">
    <source>
        <dbReference type="ARBA" id="ARBA00022553"/>
    </source>
</evidence>
<dbReference type="SMART" id="SM00829">
    <property type="entry name" value="PKS_ER"/>
    <property type="match status" value="1"/>
</dbReference>
<dbReference type="InterPro" id="IPR056501">
    <property type="entry name" value="NAD-bd_HRPKS_sdrA"/>
</dbReference>
<dbReference type="CDD" id="cd02440">
    <property type="entry name" value="AdoMet_MTases"/>
    <property type="match status" value="1"/>
</dbReference>
<dbReference type="InterPro" id="IPR057326">
    <property type="entry name" value="KR_dom"/>
</dbReference>
<dbReference type="Pfam" id="PF14765">
    <property type="entry name" value="PS-DH"/>
    <property type="match status" value="1"/>
</dbReference>
<evidence type="ECO:0000313" key="13">
    <source>
        <dbReference type="Proteomes" id="UP000234275"/>
    </source>
</evidence>
<dbReference type="InterPro" id="IPR020807">
    <property type="entry name" value="PKS_DH"/>
</dbReference>
<evidence type="ECO:0000256" key="7">
    <source>
        <dbReference type="ARBA" id="ARBA00023315"/>
    </source>
</evidence>
<dbReference type="Gene3D" id="1.10.1200.10">
    <property type="entry name" value="ACP-like"/>
    <property type="match status" value="1"/>
</dbReference>
<feature type="active site" description="Proton acceptor; for dehydratase activity" evidence="8">
    <location>
        <position position="884"/>
    </location>
</feature>
<keyword evidence="4" id="KW-0521">NADP</keyword>
<dbReference type="GeneID" id="36551975"/>
<feature type="region of interest" description="C-terminal hotdog fold" evidence="8">
    <location>
        <begin position="1017"/>
        <end position="1169"/>
    </location>
</feature>
<feature type="domain" description="Ketosynthase family 3 (KS3)" evidence="10">
    <location>
        <begin position="34"/>
        <end position="411"/>
    </location>
</feature>
<dbReference type="Gene3D" id="3.40.50.720">
    <property type="entry name" value="NAD(P)-binding Rossmann-like Domain"/>
    <property type="match status" value="1"/>
</dbReference>
<evidence type="ECO:0000256" key="6">
    <source>
        <dbReference type="ARBA" id="ARBA00023268"/>
    </source>
</evidence>
<dbReference type="InterPro" id="IPR049552">
    <property type="entry name" value="PKS_DH_N"/>
</dbReference>
<dbReference type="Gene3D" id="3.90.180.10">
    <property type="entry name" value="Medium-chain alcohol dehydrogenases, catalytic domain"/>
    <property type="match status" value="1"/>
</dbReference>
<evidence type="ECO:0000256" key="3">
    <source>
        <dbReference type="ARBA" id="ARBA00022679"/>
    </source>
</evidence>
<feature type="domain" description="Carrier" evidence="9">
    <location>
        <begin position="2167"/>
        <end position="2244"/>
    </location>
</feature>
<dbReference type="STRING" id="1392250.A0A2I2G750"/>
<dbReference type="InterPro" id="IPR016039">
    <property type="entry name" value="Thiolase-like"/>
</dbReference>
<keyword evidence="5" id="KW-0560">Oxidoreductase</keyword>
<dbReference type="Pfam" id="PF23114">
    <property type="entry name" value="NAD-bd_HRPKS_sdrA"/>
    <property type="match status" value="1"/>
</dbReference>
<dbReference type="SUPFAM" id="SSF53335">
    <property type="entry name" value="S-adenosyl-L-methionine-dependent methyltransferases"/>
    <property type="match status" value="1"/>
</dbReference>
<dbReference type="InterPro" id="IPR001227">
    <property type="entry name" value="Ac_transferase_dom_sf"/>
</dbReference>
<dbReference type="CDD" id="cd00833">
    <property type="entry name" value="PKS"/>
    <property type="match status" value="1"/>
</dbReference>
<dbReference type="SMART" id="SM00826">
    <property type="entry name" value="PKS_DH"/>
    <property type="match status" value="1"/>
</dbReference>
<dbReference type="Pfam" id="PF23297">
    <property type="entry name" value="ACP_SdgA_C"/>
    <property type="match status" value="1"/>
</dbReference>
<evidence type="ECO:0000256" key="4">
    <source>
        <dbReference type="ARBA" id="ARBA00022857"/>
    </source>
</evidence>
<dbReference type="SMART" id="SM00825">
    <property type="entry name" value="PKS_KS"/>
    <property type="match status" value="1"/>
</dbReference>
<dbReference type="Pfam" id="PF02801">
    <property type="entry name" value="Ketoacyl-synt_C"/>
    <property type="match status" value="1"/>
</dbReference>
<dbReference type="InterPro" id="IPR020841">
    <property type="entry name" value="PKS_Beta-ketoAc_synthase_dom"/>
</dbReference>
<dbReference type="Pfam" id="PF00698">
    <property type="entry name" value="Acyl_transf_1"/>
    <property type="match status" value="1"/>
</dbReference>
<dbReference type="PANTHER" id="PTHR43775:SF29">
    <property type="entry name" value="ASPERFURANONE POLYKETIDE SYNTHASE AFOG-RELATED"/>
    <property type="match status" value="1"/>
</dbReference>
<feature type="region of interest" description="N-terminal hotdog fold" evidence="8">
    <location>
        <begin position="852"/>
        <end position="988"/>
    </location>
</feature>
<keyword evidence="1" id="KW-0596">Phosphopantetheine</keyword>
<dbReference type="CDD" id="cd05195">
    <property type="entry name" value="enoyl_red"/>
    <property type="match status" value="1"/>
</dbReference>
<dbReference type="VEuPathDB" id="FungiDB:P170DRAFT_358230"/>
<dbReference type="SUPFAM" id="SSF50129">
    <property type="entry name" value="GroES-like"/>
    <property type="match status" value="1"/>
</dbReference>
<dbReference type="Pfam" id="PF08240">
    <property type="entry name" value="ADH_N"/>
    <property type="match status" value="1"/>
</dbReference>
<dbReference type="Gene3D" id="3.40.366.10">
    <property type="entry name" value="Malonyl-Coenzyme A Acyl Carrier Protein, domain 2"/>
    <property type="match status" value="1"/>
</dbReference>
<dbReference type="PROSITE" id="PS50075">
    <property type="entry name" value="CARRIER"/>
    <property type="match status" value="1"/>
</dbReference>
<dbReference type="InterPro" id="IPR020843">
    <property type="entry name" value="ER"/>
</dbReference>
<keyword evidence="7" id="KW-0012">Acyltransferase</keyword>
<dbReference type="InterPro" id="IPR029063">
    <property type="entry name" value="SAM-dependent_MTases_sf"/>
</dbReference>
<dbReference type="GO" id="GO:0004312">
    <property type="term" value="F:fatty acid synthase activity"/>
    <property type="evidence" value="ECO:0007669"/>
    <property type="project" value="TreeGrafter"/>
</dbReference>
<dbReference type="Pfam" id="PF00109">
    <property type="entry name" value="ketoacyl-synt"/>
    <property type="match status" value="2"/>
</dbReference>
<evidence type="ECO:0000256" key="8">
    <source>
        <dbReference type="PROSITE-ProRule" id="PRU01363"/>
    </source>
</evidence>
<dbReference type="InterPro" id="IPR014030">
    <property type="entry name" value="Ketoacyl_synth_N"/>
</dbReference>
<dbReference type="InterPro" id="IPR049551">
    <property type="entry name" value="PKS_DH_C"/>
</dbReference>
<gene>
    <name evidence="12" type="ORF">P170DRAFT_358230</name>
</gene>
<dbReference type="Pfam" id="PF13602">
    <property type="entry name" value="ADH_zinc_N_2"/>
    <property type="match status" value="1"/>
</dbReference>
<dbReference type="InterPro" id="IPR036736">
    <property type="entry name" value="ACP-like_sf"/>
</dbReference>
<keyword evidence="6" id="KW-0511">Multifunctional enzyme</keyword>
<dbReference type="GO" id="GO:0016491">
    <property type="term" value="F:oxidoreductase activity"/>
    <property type="evidence" value="ECO:0007669"/>
    <property type="project" value="UniProtKB-KW"/>
</dbReference>
<comment type="caution">
    <text evidence="12">The sequence shown here is derived from an EMBL/GenBank/DDBJ whole genome shotgun (WGS) entry which is preliminary data.</text>
</comment>
<dbReference type="Pfam" id="PF16197">
    <property type="entry name" value="KAsynt_C_assoc"/>
    <property type="match status" value="1"/>
</dbReference>
<dbReference type="InterPro" id="IPR020806">
    <property type="entry name" value="PKS_PP-bd"/>
</dbReference>
<dbReference type="SUPFAM" id="SSF47336">
    <property type="entry name" value="ACP-like"/>
    <property type="match status" value="1"/>
</dbReference>
<dbReference type="InterPro" id="IPR013968">
    <property type="entry name" value="PKS_KR"/>
</dbReference>
<dbReference type="InterPro" id="IPR032821">
    <property type="entry name" value="PKS_assoc"/>
</dbReference>
<dbReference type="Proteomes" id="UP000234275">
    <property type="component" value="Unassembled WGS sequence"/>
</dbReference>
<keyword evidence="3" id="KW-0808">Transferase</keyword>
<dbReference type="PROSITE" id="PS52019">
    <property type="entry name" value="PKS_MFAS_DH"/>
    <property type="match status" value="1"/>
</dbReference>
<dbReference type="EMBL" id="MSFO01000004">
    <property type="protein sequence ID" value="PLB48691.1"/>
    <property type="molecule type" value="Genomic_DNA"/>
</dbReference>
<evidence type="ECO:0000256" key="1">
    <source>
        <dbReference type="ARBA" id="ARBA00022450"/>
    </source>
</evidence>
<dbReference type="Gene3D" id="3.10.129.110">
    <property type="entry name" value="Polyketide synthase dehydratase"/>
    <property type="match status" value="1"/>
</dbReference>
<dbReference type="PANTHER" id="PTHR43775">
    <property type="entry name" value="FATTY ACID SYNTHASE"/>
    <property type="match status" value="1"/>
</dbReference>
<dbReference type="Pfam" id="PF21089">
    <property type="entry name" value="PKS_DH_N"/>
    <property type="match status" value="1"/>
</dbReference>
<dbReference type="InterPro" id="IPR016035">
    <property type="entry name" value="Acyl_Trfase/lysoPLipase"/>
</dbReference>
<dbReference type="InterPro" id="IPR042104">
    <property type="entry name" value="PKS_dehydratase_sf"/>
</dbReference>
<dbReference type="SUPFAM" id="SSF55048">
    <property type="entry name" value="Probable ACP-binding domain of malonyl-CoA ACP transacylase"/>
    <property type="match status" value="1"/>
</dbReference>
<dbReference type="FunFam" id="3.40.50.720:FF:000209">
    <property type="entry name" value="Polyketide synthase Pks12"/>
    <property type="match status" value="1"/>
</dbReference>
<keyword evidence="2" id="KW-0597">Phosphoprotein</keyword>
<sequence>MTETLRDALCGPGLSDGTGLHGNRDLRGETANDALPIAVIGIAFKLPQGIESVDSLWETLSAGRSAWSPFPPSRLNPTGIYDPDDERLNSFPLKGAHFINGDLGAFDAPFFKIGPAEAAEIDPQSRILLETTYHALENGYILANRISWFFDLHGASIHVGTACSSALVAIHAACQGIRAGESDLAIVAGVNLLINPDMAMFLNNQNFLSPDGRSWSFDQSANGYGRGEGFGVIILKSVDGALRDHDTIRAVVRATGINQDGHTPGIVQPSRTAQADLIRQTYQKAGLDMKDTRYIESHGTGTPVGDPIEAGAISDAFGSSIPLYVGSVKANIGHLEDASAIASVIKSVLVLEQGEIPPIAGLEVVNPAIAVEHPNLQFPKTTVRWPSKGLRRLSINSFGFGGTNAHIVMEDAENHLKSRGITASTSKTSSDRLEDPKLLVFSAQDEGGIGRLQSAYNQYHAVGPYPSNQDYVGQLAYTLSERRSTLLWRSFVTCASLNSLTQGLKLSTPVKALVAPKLALCFTGQGAQWYSMGRELRIYDSYREALSVSATTLKSIGCEWNLLDELSRAPNESRINDPEISQTLCTAVQIGLVDLLEAVGVKATVVIGHSSGEIAAAYSVGFLDKRSAIRVAYYRGLLASLLVSGNTHEGAMLAAGASDSQIQPYLDAVGMQHGKKGITVGCINSPRSVTVTGDLQQIECLKRLLDADGIFARKLAVPVAYHSSHMEAIAKRYYDSLDSLTGRPGSLATVMISSVTGEPVTSREVCQRRYWVDNMVSPVRFAKALSRAGSLRVIGDKTSPHEVSRPQFLFQDILEIGPHSTLRRQIEDTLAAGPAKGPAPGYSSAFRQAPRHDFLGIRVPDWNPYQAKWRRRIRISEDPWLQGHVVSRANILPGAAVIAMAIEGVRSLLSVSPAPDKLAVYKLKDIQFFRPVGISADTDGVEVEFYICSTGQTTDRDDGWREFHMYCIDNAAWTEACRGQIRVVYMRDSGHVDSNIQTKLEAEDHAAELARVQATCSRTVKMDQFYNRLAADGIMFGPAHQAVKQTAYNDHLECWGHIDLLSWTTNSRKLSQTDFVIHPASLDGLFHLGLIPVTDGGKKVFPCVMIGIQQMWISEKVRDHNSIVAWNKSSLTGLDKTTSNVVALDFSGHETLFSASGLDAKFIRGASVASQDSRRLCWNFDTRPDIELLAPEELRQYSFGVETEPHMTDDVFFNDLLARVESQDVRGSFFAVIARNLDDILKGKSDALHLMFHSSLVKDYYRAHNKMNNGLLKSLVFLDLYAHKNPRMRVLEIGAGTGGMTKYVLDTLTQDGSGISGAGNPRFSHYTYTDISAGFFPAAESLFDSLKDRVTFQVLDIEKNPVAQGFELGVYDMIIAENVLHATQDLDTTLKHVRELLKPEGKLLLLELTIPEAIRTGFAFGLLPGWWRFKDAHREFSALVSAEVWHSLLLKAGFSGVELELTDYDDPVHHEYSAIISTAVVDDGSPKLHPPRTAIVLDESDPVQISVAQTLSQRIKNMAAPETTVTRLSDAARLAGQGTWLFIIIVELGDSFMSRMTESSFAHLKQIFLAADGLLWVCRGGGSRPQLPDHAMIQGAFRGLRLEKNASKFITLSLEAATLDSAWIASKTLKVFQDVVTKPVDECEQEYVERDGSLCVDRLIEGGYLNRQLPALAVETENGERAFGDCDSLRLEITTPGLLDTLQFVADKNIHEPLGADEIEIQVEASGVNFRDCLTALGRIPGDILGLDCSGTVTRRGDTVTDLAVGDRVFAGALGTYQTYTRCKASHAIPIPDSMSFSEAAALPVVLNTAFYALVHVANIQPRETVLIHSAAGGTGQAAIQVSRLRKAEIFATVGSEEKKTLLMNLYQISEDHIFDSRSTSFVKGIQRMTSGRGVDVILNSLSGDLLVESWQCMAPFGRFLELGKKDILENGSLPMRPFARNASFHAIDLIAHLDRPEFLRRLRSDIEPLIAQGKLRAPQPLHVYGVAEIEKAFRYLQGGQNTGKTVIEMRQKDVVKNKVFENMTFRDWKQAVDSKVAGSWHLHRLLPKNMDFFIMYSSFAGAIGGTASVNYSAACAFQDALVHHRNSLGERATTFNLGLMLEDGVLRDNDTNFVTRGTEVPIIMKRPLLSGTWNIQDAEDTQAASTGANGPVDVVQQLAGIRSVEKAADVIAESLMHRLGKALGVPVKNLDLSKPLNGYGVDSLIAVELRNWCQAKLDADVPVFDILANKSFSEIGSLAAGSSKVVARMLEGFKDG</sequence>
<dbReference type="Pfam" id="PF08659">
    <property type="entry name" value="KR"/>
    <property type="match status" value="1"/>
</dbReference>
<evidence type="ECO:0000313" key="12">
    <source>
        <dbReference type="EMBL" id="PLB48691.1"/>
    </source>
</evidence>
<dbReference type="GO" id="GO:1901336">
    <property type="term" value="P:lactone biosynthetic process"/>
    <property type="evidence" value="ECO:0007669"/>
    <property type="project" value="UniProtKB-ARBA"/>
</dbReference>
<dbReference type="Pfam" id="PF08242">
    <property type="entry name" value="Methyltransf_12"/>
    <property type="match status" value="1"/>
</dbReference>
<dbReference type="SMART" id="SM00827">
    <property type="entry name" value="PKS_AT"/>
    <property type="match status" value="1"/>
</dbReference>
<dbReference type="InterPro" id="IPR009081">
    <property type="entry name" value="PP-bd_ACP"/>
</dbReference>
<dbReference type="RefSeq" id="XP_024703993.1">
    <property type="nucleotide sequence ID" value="XM_024844275.1"/>
</dbReference>
<dbReference type="SUPFAM" id="SSF53901">
    <property type="entry name" value="Thiolase-like"/>
    <property type="match status" value="1"/>
</dbReference>
<dbReference type="InterPro" id="IPR013154">
    <property type="entry name" value="ADH-like_N"/>
</dbReference>
<dbReference type="SMART" id="SM00822">
    <property type="entry name" value="PKS_KR"/>
    <property type="match status" value="1"/>
</dbReference>
<dbReference type="InterPro" id="IPR050091">
    <property type="entry name" value="PKS_NRPS_Biosynth_Enz"/>
</dbReference>
<dbReference type="InterPro" id="IPR049900">
    <property type="entry name" value="PKS_mFAS_DH"/>
</dbReference>
<dbReference type="GO" id="GO:0031177">
    <property type="term" value="F:phosphopantetheine binding"/>
    <property type="evidence" value="ECO:0007669"/>
    <property type="project" value="InterPro"/>
</dbReference>
<protein>
    <submittedName>
        <fullName evidence="12">Uncharacterized protein</fullName>
    </submittedName>
</protein>
<keyword evidence="13" id="KW-1185">Reference proteome</keyword>
<proteinExistence type="predicted"/>
<dbReference type="InterPro" id="IPR013217">
    <property type="entry name" value="Methyltransf_12"/>
</dbReference>
<feature type="domain" description="PKS/mFAS DH" evidence="11">
    <location>
        <begin position="852"/>
        <end position="1169"/>
    </location>
</feature>
<dbReference type="InterPro" id="IPR014031">
    <property type="entry name" value="Ketoacyl_synth_C"/>
</dbReference>
<dbReference type="Gene3D" id="3.40.50.150">
    <property type="entry name" value="Vaccinia Virus protein VP39"/>
    <property type="match status" value="1"/>
</dbReference>